<dbReference type="InterPro" id="IPR007391">
    <property type="entry name" value="Vancomycin_resist_VanW"/>
</dbReference>
<name>A0ABV9YWT8_9PSEU</name>
<dbReference type="Pfam" id="PF04294">
    <property type="entry name" value="VanW"/>
    <property type="match status" value="1"/>
</dbReference>
<evidence type="ECO:0000313" key="4">
    <source>
        <dbReference type="Proteomes" id="UP001595947"/>
    </source>
</evidence>
<comment type="caution">
    <text evidence="3">The sequence shown here is derived from an EMBL/GenBank/DDBJ whole genome shotgun (WGS) entry which is preliminary data.</text>
</comment>
<evidence type="ECO:0000313" key="3">
    <source>
        <dbReference type="EMBL" id="MFC5065928.1"/>
    </source>
</evidence>
<feature type="region of interest" description="Disordered" evidence="1">
    <location>
        <begin position="592"/>
        <end position="618"/>
    </location>
</feature>
<feature type="domain" description="YoaR-like putative peptidoglycan binding" evidence="2">
    <location>
        <begin position="323"/>
        <end position="385"/>
    </location>
</feature>
<feature type="region of interest" description="Disordered" evidence="1">
    <location>
        <begin position="1"/>
        <end position="76"/>
    </location>
</feature>
<feature type="region of interest" description="Disordered" evidence="1">
    <location>
        <begin position="386"/>
        <end position="417"/>
    </location>
</feature>
<dbReference type="PANTHER" id="PTHR35788:SF1">
    <property type="entry name" value="EXPORTED PROTEIN"/>
    <property type="match status" value="1"/>
</dbReference>
<dbReference type="RefSeq" id="WP_378039246.1">
    <property type="nucleotide sequence ID" value="NZ_JBHSIV010000051.1"/>
</dbReference>
<feature type="compositionally biased region" description="Pro residues" evidence="1">
    <location>
        <begin position="389"/>
        <end position="412"/>
    </location>
</feature>
<reference evidence="4" key="1">
    <citation type="journal article" date="2019" name="Int. J. Syst. Evol. Microbiol.">
        <title>The Global Catalogue of Microorganisms (GCM) 10K type strain sequencing project: providing services to taxonomists for standard genome sequencing and annotation.</title>
        <authorList>
            <consortium name="The Broad Institute Genomics Platform"/>
            <consortium name="The Broad Institute Genome Sequencing Center for Infectious Disease"/>
            <person name="Wu L."/>
            <person name="Ma J."/>
        </authorList>
    </citation>
    <scope>NUCLEOTIDE SEQUENCE [LARGE SCALE GENOMIC DNA]</scope>
    <source>
        <strain evidence="4">CGMCC 4.7093</strain>
    </source>
</reference>
<dbReference type="PANTHER" id="PTHR35788">
    <property type="entry name" value="EXPORTED PROTEIN-RELATED"/>
    <property type="match status" value="1"/>
</dbReference>
<protein>
    <submittedName>
        <fullName evidence="3">VanW family protein</fullName>
    </submittedName>
</protein>
<gene>
    <name evidence="3" type="ORF">ACFPBZ_27180</name>
</gene>
<dbReference type="Pfam" id="PF12229">
    <property type="entry name" value="PG_binding_4"/>
    <property type="match status" value="1"/>
</dbReference>
<dbReference type="InterPro" id="IPR052913">
    <property type="entry name" value="Glycopeptide_resist_protein"/>
</dbReference>
<dbReference type="InterPro" id="IPR022029">
    <property type="entry name" value="YoaR-like_PG-bd"/>
</dbReference>
<evidence type="ECO:0000259" key="2">
    <source>
        <dbReference type="Pfam" id="PF12229"/>
    </source>
</evidence>
<proteinExistence type="predicted"/>
<dbReference type="Proteomes" id="UP001595947">
    <property type="component" value="Unassembled WGS sequence"/>
</dbReference>
<dbReference type="EMBL" id="JBHSIV010000051">
    <property type="protein sequence ID" value="MFC5065928.1"/>
    <property type="molecule type" value="Genomic_DNA"/>
</dbReference>
<organism evidence="3 4">
    <name type="scientific">Actinomycetospora atypica</name>
    <dbReference type="NCBI Taxonomy" id="1290095"/>
    <lineage>
        <taxon>Bacteria</taxon>
        <taxon>Bacillati</taxon>
        <taxon>Actinomycetota</taxon>
        <taxon>Actinomycetes</taxon>
        <taxon>Pseudonocardiales</taxon>
        <taxon>Pseudonocardiaceae</taxon>
        <taxon>Actinomycetospora</taxon>
    </lineage>
</organism>
<accession>A0ABV9YWT8</accession>
<keyword evidence="4" id="KW-1185">Reference proteome</keyword>
<evidence type="ECO:0000256" key="1">
    <source>
        <dbReference type="SAM" id="MobiDB-lite"/>
    </source>
</evidence>
<sequence length="658" mass="67718">MTTPPQPPDSVGDTRVGGPGDEAGTDAEATRTMSADPPRGFDADAEATVQIPPVAGPPGSDADTPHDEGGGPGRGRRRALVAGAAVVGLLAVLYVGDLLVSATSVPRGVTVAGVEIGGMNRAAAAEALRTELGPRVARPITLVAGSGPGATTATLDPRAAGLDLDVDATIAQAGEQPLNPVTRLTSLFGDREVPPISKGNPVAVGQAIDTARPQLDRPSAEGTIRFEGDRPVPVPSAPGHVVDSRTSVDVVMTHWLDPAPVALPVTEQPVSVTQEGIDTALREVAVPAVAGPAYVVGDGRNATLSPTEIGSFLRFDPDGSGGLQPRVDVPAAEKVVDRDLAPTEAEPKDASFEFTGAAATVVPAVTGRTIDYPKTFEGLVEALGREADPAPPTTFTPPPTPPGATPPPPPPASGRAVNAVYATTPPKVTTEALQALGPATVIGEFQTNGFAADSGQNIKRVAEIVNGATVAPGATFSLNGFTGPRDASQGFVEAGIIDDGVPGRGIGGGISQFATTLYNASYFAGLEQIEHKEHSYYISRYPAGREATVFEGAIDLKFRNDGETPVLIRTVWTPSSIKVQIYGQKRYDVTSQTGPRTNPVAPGTRDLSGNPKCKPSKGVGGFTITDTRVLKDVRTGATKSEPRTVRYNAEPEITCNGG</sequence>